<keyword evidence="2" id="KW-1133">Transmembrane helix</keyword>
<keyword evidence="2" id="KW-0472">Membrane</keyword>
<dbReference type="RefSeq" id="WP_203658156.1">
    <property type="nucleotide sequence ID" value="NZ_BAAAZM010000009.1"/>
</dbReference>
<feature type="transmembrane region" description="Helical" evidence="2">
    <location>
        <begin position="33"/>
        <end position="55"/>
    </location>
</feature>
<accession>A0A8J3J8M2</accession>
<evidence type="ECO:0000313" key="3">
    <source>
        <dbReference type="EMBL" id="GID12162.1"/>
    </source>
</evidence>
<evidence type="ECO:0008006" key="5">
    <source>
        <dbReference type="Google" id="ProtNLM"/>
    </source>
</evidence>
<proteinExistence type="predicted"/>
<feature type="region of interest" description="Disordered" evidence="1">
    <location>
        <begin position="117"/>
        <end position="193"/>
    </location>
</feature>
<evidence type="ECO:0000313" key="4">
    <source>
        <dbReference type="Proteomes" id="UP000612808"/>
    </source>
</evidence>
<protein>
    <recommendedName>
        <fullName evidence="5">Major Facilitator Superfamily protein</fullName>
    </recommendedName>
</protein>
<reference evidence="3" key="1">
    <citation type="submission" date="2021-01" db="EMBL/GenBank/DDBJ databases">
        <title>Whole genome shotgun sequence of Actinocatenispora rupis NBRC 107355.</title>
        <authorList>
            <person name="Komaki H."/>
            <person name="Tamura T."/>
        </authorList>
    </citation>
    <scope>NUCLEOTIDE SEQUENCE</scope>
    <source>
        <strain evidence="3">NBRC 107355</strain>
    </source>
</reference>
<name>A0A8J3J8M2_9ACTN</name>
<comment type="caution">
    <text evidence="3">The sequence shown here is derived from an EMBL/GenBank/DDBJ whole genome shotgun (WGS) entry which is preliminary data.</text>
</comment>
<dbReference type="Gene3D" id="1.20.1250.20">
    <property type="entry name" value="MFS general substrate transporter like domains"/>
    <property type="match status" value="1"/>
</dbReference>
<dbReference type="InterPro" id="IPR036259">
    <property type="entry name" value="MFS_trans_sf"/>
</dbReference>
<keyword evidence="2" id="KW-0812">Transmembrane</keyword>
<dbReference type="Proteomes" id="UP000612808">
    <property type="component" value="Unassembled WGS sequence"/>
</dbReference>
<organism evidence="3 4">
    <name type="scientific">Actinocatenispora rupis</name>
    <dbReference type="NCBI Taxonomy" id="519421"/>
    <lineage>
        <taxon>Bacteria</taxon>
        <taxon>Bacillati</taxon>
        <taxon>Actinomycetota</taxon>
        <taxon>Actinomycetes</taxon>
        <taxon>Micromonosporales</taxon>
        <taxon>Micromonosporaceae</taxon>
        <taxon>Actinocatenispora</taxon>
    </lineage>
</organism>
<evidence type="ECO:0000256" key="2">
    <source>
        <dbReference type="SAM" id="Phobius"/>
    </source>
</evidence>
<dbReference type="EMBL" id="BOMB01000017">
    <property type="protein sequence ID" value="GID12162.1"/>
    <property type="molecule type" value="Genomic_DNA"/>
</dbReference>
<dbReference type="SUPFAM" id="SSF103473">
    <property type="entry name" value="MFS general substrate transporter"/>
    <property type="match status" value="1"/>
</dbReference>
<dbReference type="AlphaFoldDB" id="A0A8J3J8M2"/>
<evidence type="ECO:0000256" key="1">
    <source>
        <dbReference type="SAM" id="MobiDB-lite"/>
    </source>
</evidence>
<keyword evidence="4" id="KW-1185">Reference proteome</keyword>
<sequence>MTLTAGALVVAAGYGLGVVLLAEIWQPVLVSSLIGAGIGLAYGAMPALIMGAVPVAETAVANSLNTLMRAIGTSVSSAVSGVVLAHLTVRFGPAVVPSQGAFRLVLAIASARRWPPSSSPRSCHGAAPPPAPVARPYRRVRCPKPPADGCDPPGGRHPASAGRRASPGALPGRAVSAPRQPVVRARGVRRRGR</sequence>
<gene>
    <name evidence="3" type="ORF">Aru02nite_30510</name>
</gene>